<dbReference type="EMBL" id="BGZK01004400">
    <property type="protein sequence ID" value="GBP08755.1"/>
    <property type="molecule type" value="Genomic_DNA"/>
</dbReference>
<evidence type="ECO:0000313" key="1">
    <source>
        <dbReference type="EMBL" id="GBP08755.1"/>
    </source>
</evidence>
<proteinExistence type="predicted"/>
<sequence length="106" mass="12135">MVKSVAFETKSCVIFIISLLKLTHLQSFYYKSKRLDFKSSTLAFEGRMLPITLQRHCIGENGGQSSRQQLPNPVESEAEGLSWKFTGQLARGRNRTLHHSIPRRRS</sequence>
<gene>
    <name evidence="1" type="ORF">EVAR_69904_1</name>
</gene>
<name>A0A4C1T3K4_EUMVA</name>
<reference evidence="1 2" key="1">
    <citation type="journal article" date="2019" name="Commun. Biol.">
        <title>The bagworm genome reveals a unique fibroin gene that provides high tensile strength.</title>
        <authorList>
            <person name="Kono N."/>
            <person name="Nakamura H."/>
            <person name="Ohtoshi R."/>
            <person name="Tomita M."/>
            <person name="Numata K."/>
            <person name="Arakawa K."/>
        </authorList>
    </citation>
    <scope>NUCLEOTIDE SEQUENCE [LARGE SCALE GENOMIC DNA]</scope>
</reference>
<dbReference type="AlphaFoldDB" id="A0A4C1T3K4"/>
<dbReference type="Proteomes" id="UP000299102">
    <property type="component" value="Unassembled WGS sequence"/>
</dbReference>
<organism evidence="1 2">
    <name type="scientific">Eumeta variegata</name>
    <name type="common">Bagworm moth</name>
    <name type="synonym">Eumeta japonica</name>
    <dbReference type="NCBI Taxonomy" id="151549"/>
    <lineage>
        <taxon>Eukaryota</taxon>
        <taxon>Metazoa</taxon>
        <taxon>Ecdysozoa</taxon>
        <taxon>Arthropoda</taxon>
        <taxon>Hexapoda</taxon>
        <taxon>Insecta</taxon>
        <taxon>Pterygota</taxon>
        <taxon>Neoptera</taxon>
        <taxon>Endopterygota</taxon>
        <taxon>Lepidoptera</taxon>
        <taxon>Glossata</taxon>
        <taxon>Ditrysia</taxon>
        <taxon>Tineoidea</taxon>
        <taxon>Psychidae</taxon>
        <taxon>Oiketicinae</taxon>
        <taxon>Eumeta</taxon>
    </lineage>
</organism>
<comment type="caution">
    <text evidence="1">The sequence shown here is derived from an EMBL/GenBank/DDBJ whole genome shotgun (WGS) entry which is preliminary data.</text>
</comment>
<evidence type="ECO:0000313" key="2">
    <source>
        <dbReference type="Proteomes" id="UP000299102"/>
    </source>
</evidence>
<keyword evidence="2" id="KW-1185">Reference proteome</keyword>
<protein>
    <submittedName>
        <fullName evidence="1">Uncharacterized protein</fullName>
    </submittedName>
</protein>
<accession>A0A4C1T3K4</accession>